<keyword evidence="2" id="KW-1185">Reference proteome</keyword>
<reference evidence="1 2" key="1">
    <citation type="journal article" date="2019" name="Int. J. Syst. Evol. Microbiol.">
        <title>The Global Catalogue of Microorganisms (GCM) 10K type strain sequencing project: providing services to taxonomists for standard genome sequencing and annotation.</title>
        <authorList>
            <consortium name="The Broad Institute Genomics Platform"/>
            <consortium name="The Broad Institute Genome Sequencing Center for Infectious Disease"/>
            <person name="Wu L."/>
            <person name="Ma J."/>
        </authorList>
    </citation>
    <scope>NUCLEOTIDE SEQUENCE [LARGE SCALE GENOMIC DNA]</scope>
    <source>
        <strain evidence="1 2">JCM 11813</strain>
    </source>
</reference>
<dbReference type="EMBL" id="BAAAJE010000016">
    <property type="protein sequence ID" value="GAA1150638.1"/>
    <property type="molecule type" value="Genomic_DNA"/>
</dbReference>
<organism evidence="1 2">
    <name type="scientific">Nocardioides aquiterrae</name>
    <dbReference type="NCBI Taxonomy" id="203799"/>
    <lineage>
        <taxon>Bacteria</taxon>
        <taxon>Bacillati</taxon>
        <taxon>Actinomycetota</taxon>
        <taxon>Actinomycetes</taxon>
        <taxon>Propionibacteriales</taxon>
        <taxon>Nocardioidaceae</taxon>
        <taxon>Nocardioides</taxon>
    </lineage>
</organism>
<sequence>MTADRYAELMRLADLFDGAGAEMRTRAALGEQVLRDPAVEESADLAPTTFAQLDDDVRAATTGRHGLLARSVELDADALVVRATVLTYRWIDDLQEAATRTLGSIAGRAIGYLAPEVALGGAIVTAGLIETDALDRDDVAAYLDELVADNPELLEHAAGGGGLLDGLQLRSLLTVGEIAPAAARAGLRAVGAAPFGADLGAALRDVAAPVVEEPAPARTATGGGGPLAGFEELMTALTTAPAAVSVREVAPQRYVAFLPGTFAGDGRLRLVAGDHTTYADRASSAVAEAVPADARVLLVGCGPGGAAAVELASRPSAYVVDQVVTAGAPAALVPRLPDRVRALALEDRGDPVAQLGSLVNADAPNRLTVVFDGDDYVAGGRAVDATTHPAVRAELDRLRGLGYLA</sequence>
<proteinExistence type="predicted"/>
<gene>
    <name evidence="1" type="ORF">GCM10009606_31550</name>
</gene>
<accession>A0ABN1UGH7</accession>
<protein>
    <submittedName>
        <fullName evidence="1">Uncharacterized protein</fullName>
    </submittedName>
</protein>
<dbReference type="Proteomes" id="UP001499979">
    <property type="component" value="Unassembled WGS sequence"/>
</dbReference>
<dbReference type="RefSeq" id="WP_343908546.1">
    <property type="nucleotide sequence ID" value="NZ_BAAAJE010000016.1"/>
</dbReference>
<name>A0ABN1UGH7_9ACTN</name>
<evidence type="ECO:0000313" key="1">
    <source>
        <dbReference type="EMBL" id="GAA1150638.1"/>
    </source>
</evidence>
<comment type="caution">
    <text evidence="1">The sequence shown here is derived from an EMBL/GenBank/DDBJ whole genome shotgun (WGS) entry which is preliminary data.</text>
</comment>
<evidence type="ECO:0000313" key="2">
    <source>
        <dbReference type="Proteomes" id="UP001499979"/>
    </source>
</evidence>